<evidence type="ECO:0000313" key="1">
    <source>
        <dbReference type="EMBL" id="MBS2963414.1"/>
    </source>
</evidence>
<gene>
    <name evidence="1" type="ORF">KGA66_10180</name>
</gene>
<dbReference type="CDD" id="cd07812">
    <property type="entry name" value="SRPBCC"/>
    <property type="match status" value="1"/>
</dbReference>
<keyword evidence="2" id="KW-1185">Reference proteome</keyword>
<organism evidence="1 2">
    <name type="scientific">Actinocrinis puniceicyclus</name>
    <dbReference type="NCBI Taxonomy" id="977794"/>
    <lineage>
        <taxon>Bacteria</taxon>
        <taxon>Bacillati</taxon>
        <taxon>Actinomycetota</taxon>
        <taxon>Actinomycetes</taxon>
        <taxon>Catenulisporales</taxon>
        <taxon>Actinospicaceae</taxon>
        <taxon>Actinocrinis</taxon>
    </lineage>
</organism>
<dbReference type="EMBL" id="JAGSXH010000026">
    <property type="protein sequence ID" value="MBS2963414.1"/>
    <property type="molecule type" value="Genomic_DNA"/>
</dbReference>
<comment type="caution">
    <text evidence="1">The sequence shown here is derived from an EMBL/GenBank/DDBJ whole genome shotgun (WGS) entry which is preliminary data.</text>
</comment>
<accession>A0A8J8BE44</accession>
<dbReference type="RefSeq" id="WP_211467094.1">
    <property type="nucleotide sequence ID" value="NZ_JAGSXH010000026.1"/>
</dbReference>
<sequence>MTAHLSVSVLVNAPVQEVWDATTDWERQSEWMLGTRVRGTLHGGRHVGGGIEAWTGIGPVGFLDTMVITVWDPPHRCLVDHTGRLLKGTGAFEVADAGAGVSRLTWTEDIELPLGLLGRLGWPLTRPLVRLGIARSLEKLAAAVSHTD</sequence>
<evidence type="ECO:0000313" key="2">
    <source>
        <dbReference type="Proteomes" id="UP000677913"/>
    </source>
</evidence>
<protein>
    <submittedName>
        <fullName evidence="1">SRPBCC family protein</fullName>
    </submittedName>
</protein>
<dbReference type="Pfam" id="PF10604">
    <property type="entry name" value="Polyketide_cyc2"/>
    <property type="match status" value="1"/>
</dbReference>
<dbReference type="AlphaFoldDB" id="A0A8J8BE44"/>
<dbReference type="SUPFAM" id="SSF55961">
    <property type="entry name" value="Bet v1-like"/>
    <property type="match status" value="1"/>
</dbReference>
<dbReference type="Proteomes" id="UP000677913">
    <property type="component" value="Unassembled WGS sequence"/>
</dbReference>
<proteinExistence type="predicted"/>
<dbReference type="Gene3D" id="3.30.530.20">
    <property type="match status" value="1"/>
</dbReference>
<reference evidence="1" key="1">
    <citation type="submission" date="2021-04" db="EMBL/GenBank/DDBJ databases">
        <title>Genome based classification of Actinospica acidithermotolerans sp. nov., an actinobacterium isolated from an Indonesian hot spring.</title>
        <authorList>
            <person name="Kusuma A.B."/>
            <person name="Putra K.E."/>
            <person name="Nafisah S."/>
            <person name="Loh J."/>
            <person name="Nouioui I."/>
            <person name="Goodfellow M."/>
        </authorList>
    </citation>
    <scope>NUCLEOTIDE SEQUENCE</scope>
    <source>
        <strain evidence="1">DSM 45618</strain>
    </source>
</reference>
<dbReference type="InterPro" id="IPR019587">
    <property type="entry name" value="Polyketide_cyclase/dehydratase"/>
</dbReference>
<name>A0A8J8BE44_9ACTN</name>
<dbReference type="InterPro" id="IPR023393">
    <property type="entry name" value="START-like_dom_sf"/>
</dbReference>